<keyword evidence="5 7" id="KW-0472">Membrane</keyword>
<dbReference type="InterPro" id="IPR037294">
    <property type="entry name" value="ABC_BtuC-like"/>
</dbReference>
<name>A0A059ZTH2_ACICK</name>
<dbReference type="AlphaFoldDB" id="A0A059ZTH2"/>
<evidence type="ECO:0000256" key="1">
    <source>
        <dbReference type="ARBA" id="ARBA00004141"/>
    </source>
</evidence>
<evidence type="ECO:0000256" key="2">
    <source>
        <dbReference type="ARBA" id="ARBA00008034"/>
    </source>
</evidence>
<comment type="similarity">
    <text evidence="2 6">Belongs to the ABC-3 integral membrane protein family.</text>
</comment>
<dbReference type="HOGENOM" id="CLU_028808_1_0_6"/>
<dbReference type="Gene3D" id="1.10.3470.10">
    <property type="entry name" value="ABC transporter involved in vitamin B12 uptake, BtuC"/>
    <property type="match status" value="1"/>
</dbReference>
<dbReference type="PANTHER" id="PTHR30477:SF13">
    <property type="entry name" value="IRON TRANSPORT SYSTEM MEMBRANE PROTEIN HI_0360-RELATED"/>
    <property type="match status" value="1"/>
</dbReference>
<sequence>MFASYMLPTWIAASFLALAAGAMGYFTVIRRSVFAAHALPLSAFPGGAAAVLTGINPLVGLLGFAFLGVLFVQQGARLGPRDLAIGLLLSSFLALGALLLSLSGAYAPAVYALLFGEVLGIPHSALAPTAVVCVLVLTLCVLSFRPLLLQSTSADLAAICGLSRAGMDWLFLGLLAIVTATALPVVGTLLVFTLLVAPAAAAQRLSAKPARAFLLSMVLAEILVWSAIALSYWSNWPLGFFVGTLGAALFIALRARPAALWSPQAGARLFRRGTRWHHGGDPDTGTRPDG</sequence>
<dbReference type="KEGG" id="acz:Acaty_c0866"/>
<keyword evidence="4 7" id="KW-1133">Transmembrane helix</keyword>
<evidence type="ECO:0000256" key="5">
    <source>
        <dbReference type="ARBA" id="ARBA00023136"/>
    </source>
</evidence>
<feature type="transmembrane region" description="Helical" evidence="7">
    <location>
        <begin position="83"/>
        <end position="105"/>
    </location>
</feature>
<dbReference type="GO" id="GO:0055085">
    <property type="term" value="P:transmembrane transport"/>
    <property type="evidence" value="ECO:0007669"/>
    <property type="project" value="InterPro"/>
</dbReference>
<comment type="subcellular location">
    <subcellularLocation>
        <location evidence="6">Cell membrane</location>
        <topology evidence="6">Multi-pass membrane protein</topology>
    </subcellularLocation>
    <subcellularLocation>
        <location evidence="1">Membrane</location>
        <topology evidence="1">Multi-pass membrane protein</topology>
    </subcellularLocation>
</comment>
<gene>
    <name evidence="8" type="ORF">Acaty_c0866</name>
</gene>
<dbReference type="GO" id="GO:0010043">
    <property type="term" value="P:response to zinc ion"/>
    <property type="evidence" value="ECO:0007669"/>
    <property type="project" value="TreeGrafter"/>
</dbReference>
<dbReference type="Pfam" id="PF00950">
    <property type="entry name" value="ABC-3"/>
    <property type="match status" value="1"/>
</dbReference>
<proteinExistence type="inferred from homology"/>
<feature type="transmembrane region" description="Helical" evidence="7">
    <location>
        <begin position="213"/>
        <end position="232"/>
    </location>
</feature>
<dbReference type="eggNOG" id="COG1108">
    <property type="taxonomic scope" value="Bacteria"/>
</dbReference>
<evidence type="ECO:0000256" key="3">
    <source>
        <dbReference type="ARBA" id="ARBA00022692"/>
    </source>
</evidence>
<protein>
    <submittedName>
        <fullName evidence="8">Zinc ABC transporter, inner membrane permease protein ZnuB</fullName>
    </submittedName>
</protein>
<accession>A0A059ZTH2</accession>
<evidence type="ECO:0000313" key="9">
    <source>
        <dbReference type="Proteomes" id="UP000005522"/>
    </source>
</evidence>
<feature type="transmembrane region" description="Helical" evidence="7">
    <location>
        <begin position="48"/>
        <end position="71"/>
    </location>
</feature>
<organism evidence="8 9">
    <name type="scientific">Acidithiobacillus caldus (strain ATCC 51756 / DSM 8584 / KU)</name>
    <dbReference type="NCBI Taxonomy" id="637389"/>
    <lineage>
        <taxon>Bacteria</taxon>
        <taxon>Pseudomonadati</taxon>
        <taxon>Pseudomonadota</taxon>
        <taxon>Acidithiobacillia</taxon>
        <taxon>Acidithiobacillales</taxon>
        <taxon>Acidithiobacillaceae</taxon>
        <taxon>Acidithiobacillus</taxon>
    </lineage>
</organism>
<dbReference type="Proteomes" id="UP000005522">
    <property type="component" value="Chromosome"/>
</dbReference>
<reference evidence="8 9" key="1">
    <citation type="journal article" date="2009" name="J. Bacteriol.">
        <title>Draft genome sequence of the extremely acidophilic bacterium Acidithiobacillus caldus ATCC 51756 reveals metabolic versatility in the genus Acidithiobacillus.</title>
        <authorList>
            <person name="Valdes J."/>
            <person name="Quatrini R."/>
            <person name="Hallberg K."/>
            <person name="Dopson M."/>
            <person name="Valenzuela P.D."/>
            <person name="Holmes D.S."/>
        </authorList>
    </citation>
    <scope>NUCLEOTIDE SEQUENCE [LARGE SCALE GENOMIC DNA]</scope>
    <source>
        <strain evidence="9">ATCC 51756 / DSM 8584 / KU</strain>
    </source>
</reference>
<evidence type="ECO:0000256" key="7">
    <source>
        <dbReference type="SAM" id="Phobius"/>
    </source>
</evidence>
<feature type="transmembrane region" description="Helical" evidence="7">
    <location>
        <begin position="125"/>
        <end position="144"/>
    </location>
</feature>
<dbReference type="SUPFAM" id="SSF81345">
    <property type="entry name" value="ABC transporter involved in vitamin B12 uptake, BtuC"/>
    <property type="match status" value="1"/>
</dbReference>
<keyword evidence="3 6" id="KW-0812">Transmembrane</keyword>
<dbReference type="PANTHER" id="PTHR30477">
    <property type="entry name" value="ABC-TRANSPORTER METAL-BINDING PROTEIN"/>
    <property type="match status" value="1"/>
</dbReference>
<keyword evidence="6" id="KW-0813">Transport</keyword>
<evidence type="ECO:0000256" key="6">
    <source>
        <dbReference type="RuleBase" id="RU003943"/>
    </source>
</evidence>
<feature type="transmembrane region" description="Helical" evidence="7">
    <location>
        <begin position="238"/>
        <end position="255"/>
    </location>
</feature>
<dbReference type="EMBL" id="CP005986">
    <property type="protein sequence ID" value="AIA54743.1"/>
    <property type="molecule type" value="Genomic_DNA"/>
</dbReference>
<evidence type="ECO:0000313" key="8">
    <source>
        <dbReference type="EMBL" id="AIA54743.1"/>
    </source>
</evidence>
<evidence type="ECO:0000256" key="4">
    <source>
        <dbReference type="ARBA" id="ARBA00022989"/>
    </source>
</evidence>
<dbReference type="InterPro" id="IPR001626">
    <property type="entry name" value="ABC_TroCD"/>
</dbReference>
<dbReference type="GO" id="GO:0043190">
    <property type="term" value="C:ATP-binding cassette (ABC) transporter complex"/>
    <property type="evidence" value="ECO:0007669"/>
    <property type="project" value="InterPro"/>
</dbReference>